<dbReference type="RefSeq" id="XP_046065235.1">
    <property type="nucleotide sequence ID" value="XM_046221587.1"/>
</dbReference>
<accession>A0AAD4KCT0</accession>
<evidence type="ECO:0000256" key="7">
    <source>
        <dbReference type="ARBA" id="ARBA00022801"/>
    </source>
</evidence>
<proteinExistence type="inferred from homology"/>
<dbReference type="Proteomes" id="UP001201262">
    <property type="component" value="Unassembled WGS sequence"/>
</dbReference>
<dbReference type="Pfam" id="PF00150">
    <property type="entry name" value="Cellulase"/>
    <property type="match status" value="1"/>
</dbReference>
<comment type="subcellular location">
    <subcellularLocation>
        <location evidence="2">Secreted</location>
    </subcellularLocation>
</comment>
<evidence type="ECO:0000259" key="11">
    <source>
        <dbReference type="Pfam" id="PF00150"/>
    </source>
</evidence>
<comment type="similarity">
    <text evidence="3 9">Belongs to the glycosyl hydrolase 5 (cellulase A) family.</text>
</comment>
<comment type="catalytic activity">
    <reaction evidence="1">
        <text>Random hydrolysis of (1-&gt;4)-beta-D-mannosidic linkages in mannans, galactomannans and glucomannans.</text>
        <dbReference type="EC" id="3.2.1.78"/>
    </reaction>
</comment>
<reference evidence="12" key="1">
    <citation type="submission" date="2021-12" db="EMBL/GenBank/DDBJ databases">
        <title>Convergent genome expansion in fungi linked to evolution of root-endophyte symbiosis.</title>
        <authorList>
            <consortium name="DOE Joint Genome Institute"/>
            <person name="Ke Y.-H."/>
            <person name="Bonito G."/>
            <person name="Liao H.-L."/>
            <person name="Looney B."/>
            <person name="Rojas-Flechas A."/>
            <person name="Nash J."/>
            <person name="Hameed K."/>
            <person name="Schadt C."/>
            <person name="Martin F."/>
            <person name="Crous P.W."/>
            <person name="Miettinen O."/>
            <person name="Magnuson J.K."/>
            <person name="Labbe J."/>
            <person name="Jacobson D."/>
            <person name="Doktycz M.J."/>
            <person name="Veneault-Fourrey C."/>
            <person name="Kuo A."/>
            <person name="Mondo S."/>
            <person name="Calhoun S."/>
            <person name="Riley R."/>
            <person name="Ohm R."/>
            <person name="LaButti K."/>
            <person name="Andreopoulos B."/>
            <person name="Pangilinan J."/>
            <person name="Nolan M."/>
            <person name="Tritt A."/>
            <person name="Clum A."/>
            <person name="Lipzen A."/>
            <person name="Daum C."/>
            <person name="Barry K."/>
            <person name="Grigoriev I.V."/>
            <person name="Vilgalys R."/>
        </authorList>
    </citation>
    <scope>NUCLEOTIDE SEQUENCE</scope>
    <source>
        <strain evidence="12">PMI_201</strain>
    </source>
</reference>
<dbReference type="AlphaFoldDB" id="A0AAD4KCT0"/>
<gene>
    <name evidence="12" type="ORF">BGW36DRAFT_442689</name>
</gene>
<dbReference type="SUPFAM" id="SSF51445">
    <property type="entry name" value="(Trans)glycosidases"/>
    <property type="match status" value="1"/>
</dbReference>
<sequence>MKFSLAIAAAAAALSSSVRAAQSFAGSNLYYAAGLTDDESTTLLTGLQSAGVKVLRVWLDGESGTVKGTPINDYPSLESGQPGNWNDTVLSRLDDFMDKAHGYGIKLLVSMHSYNALSATPPDIYGAWYGTGDFYTSSDAMGYFKNRIAHIMNHVNPHNNKRWADSPEYIFAFEAENEAMHDQQNPSALTAWQCTMATAIRSNFQNGTSNILITTGGGAYLANSLLDAYFSCADLDVLAIHAYGTGDFATSALTPYVQKAQSSNKKLIMEEWGACYYSSENQRCDQSSALDSGTRDENIKTWADQISKAGIPWFYWQILPNEDPHSDWDYEVGINGVNWDALEAVANATAGYEAAFDFSAYLL</sequence>
<dbReference type="Gene3D" id="3.20.20.80">
    <property type="entry name" value="Glycosidases"/>
    <property type="match status" value="1"/>
</dbReference>
<dbReference type="GO" id="GO:0005576">
    <property type="term" value="C:extracellular region"/>
    <property type="evidence" value="ECO:0007669"/>
    <property type="project" value="UniProtKB-SubCell"/>
</dbReference>
<evidence type="ECO:0000256" key="4">
    <source>
        <dbReference type="ARBA" id="ARBA00012706"/>
    </source>
</evidence>
<evidence type="ECO:0000256" key="10">
    <source>
        <dbReference type="SAM" id="SignalP"/>
    </source>
</evidence>
<evidence type="ECO:0000313" key="12">
    <source>
        <dbReference type="EMBL" id="KAH8688763.1"/>
    </source>
</evidence>
<protein>
    <recommendedName>
        <fullName evidence="4">mannan endo-1,4-beta-mannosidase</fullName>
        <ecNumber evidence="4">3.2.1.78</ecNumber>
    </recommendedName>
</protein>
<feature type="domain" description="Glycoside hydrolase family 5" evidence="11">
    <location>
        <begin position="39"/>
        <end position="320"/>
    </location>
</feature>
<keyword evidence="5" id="KW-0964">Secreted</keyword>
<dbReference type="PANTHER" id="PTHR31451">
    <property type="match status" value="1"/>
</dbReference>
<evidence type="ECO:0000256" key="6">
    <source>
        <dbReference type="ARBA" id="ARBA00022729"/>
    </source>
</evidence>
<dbReference type="GO" id="GO:0046355">
    <property type="term" value="P:mannan catabolic process"/>
    <property type="evidence" value="ECO:0007669"/>
    <property type="project" value="UniProtKB-ARBA"/>
</dbReference>
<dbReference type="GO" id="GO:0016985">
    <property type="term" value="F:mannan endo-1,4-beta-mannosidase activity"/>
    <property type="evidence" value="ECO:0007669"/>
    <property type="project" value="UniProtKB-EC"/>
</dbReference>
<keyword evidence="7 9" id="KW-0378">Hydrolase</keyword>
<comment type="caution">
    <text evidence="12">The sequence shown here is derived from an EMBL/GenBank/DDBJ whole genome shotgun (WGS) entry which is preliminary data.</text>
</comment>
<name>A0AAD4KCT0_9EURO</name>
<feature type="chain" id="PRO_5042286227" description="mannan endo-1,4-beta-mannosidase" evidence="10">
    <location>
        <begin position="21"/>
        <end position="363"/>
    </location>
</feature>
<dbReference type="EC" id="3.2.1.78" evidence="4"/>
<dbReference type="EMBL" id="JAJTJA010000017">
    <property type="protein sequence ID" value="KAH8688763.1"/>
    <property type="molecule type" value="Genomic_DNA"/>
</dbReference>
<evidence type="ECO:0000256" key="1">
    <source>
        <dbReference type="ARBA" id="ARBA00001678"/>
    </source>
</evidence>
<feature type="signal peptide" evidence="10">
    <location>
        <begin position="1"/>
        <end position="20"/>
    </location>
</feature>
<evidence type="ECO:0000256" key="3">
    <source>
        <dbReference type="ARBA" id="ARBA00005641"/>
    </source>
</evidence>
<keyword evidence="6 10" id="KW-0732">Signal</keyword>
<keyword evidence="8 9" id="KW-0326">Glycosidase</keyword>
<dbReference type="InterPro" id="IPR017853">
    <property type="entry name" value="GH"/>
</dbReference>
<keyword evidence="13" id="KW-1185">Reference proteome</keyword>
<dbReference type="GeneID" id="70251874"/>
<dbReference type="InterPro" id="IPR001547">
    <property type="entry name" value="Glyco_hydro_5"/>
</dbReference>
<evidence type="ECO:0000313" key="13">
    <source>
        <dbReference type="Proteomes" id="UP001201262"/>
    </source>
</evidence>
<evidence type="ECO:0000256" key="9">
    <source>
        <dbReference type="RuleBase" id="RU361153"/>
    </source>
</evidence>
<dbReference type="PANTHER" id="PTHR31451:SF39">
    <property type="entry name" value="MANNAN ENDO-1,4-BETA-MANNOSIDASE 1"/>
    <property type="match status" value="1"/>
</dbReference>
<dbReference type="InterPro" id="IPR045053">
    <property type="entry name" value="MAN-like"/>
</dbReference>
<evidence type="ECO:0000256" key="2">
    <source>
        <dbReference type="ARBA" id="ARBA00004613"/>
    </source>
</evidence>
<organism evidence="12 13">
    <name type="scientific">Talaromyces proteolyticus</name>
    <dbReference type="NCBI Taxonomy" id="1131652"/>
    <lineage>
        <taxon>Eukaryota</taxon>
        <taxon>Fungi</taxon>
        <taxon>Dikarya</taxon>
        <taxon>Ascomycota</taxon>
        <taxon>Pezizomycotina</taxon>
        <taxon>Eurotiomycetes</taxon>
        <taxon>Eurotiomycetidae</taxon>
        <taxon>Eurotiales</taxon>
        <taxon>Trichocomaceae</taxon>
        <taxon>Talaromyces</taxon>
        <taxon>Talaromyces sect. Bacilispori</taxon>
    </lineage>
</organism>
<evidence type="ECO:0000256" key="5">
    <source>
        <dbReference type="ARBA" id="ARBA00022525"/>
    </source>
</evidence>
<evidence type="ECO:0000256" key="8">
    <source>
        <dbReference type="ARBA" id="ARBA00023295"/>
    </source>
</evidence>